<evidence type="ECO:0000256" key="3">
    <source>
        <dbReference type="PROSITE-ProRule" id="PRU00708"/>
    </source>
</evidence>
<evidence type="ECO:0000256" key="1">
    <source>
        <dbReference type="ARBA" id="ARBA00007626"/>
    </source>
</evidence>
<evidence type="ECO:0000256" key="2">
    <source>
        <dbReference type="ARBA" id="ARBA00022737"/>
    </source>
</evidence>
<feature type="repeat" description="PPR" evidence="3">
    <location>
        <begin position="145"/>
        <end position="167"/>
    </location>
</feature>
<dbReference type="PROSITE" id="PS51375">
    <property type="entry name" value="PPR"/>
    <property type="match status" value="3"/>
</dbReference>
<evidence type="ECO:0008006" key="5">
    <source>
        <dbReference type="Google" id="ProtNLM"/>
    </source>
</evidence>
<organism evidence="4">
    <name type="scientific">Eucalyptus grandis</name>
    <name type="common">Flooded gum</name>
    <dbReference type="NCBI Taxonomy" id="71139"/>
    <lineage>
        <taxon>Eukaryota</taxon>
        <taxon>Viridiplantae</taxon>
        <taxon>Streptophyta</taxon>
        <taxon>Embryophyta</taxon>
        <taxon>Tracheophyta</taxon>
        <taxon>Spermatophyta</taxon>
        <taxon>Magnoliopsida</taxon>
        <taxon>eudicotyledons</taxon>
        <taxon>Gunneridae</taxon>
        <taxon>Pentapetalae</taxon>
        <taxon>rosids</taxon>
        <taxon>malvids</taxon>
        <taxon>Myrtales</taxon>
        <taxon>Myrtaceae</taxon>
        <taxon>Myrtoideae</taxon>
        <taxon>Eucalypteae</taxon>
        <taxon>Eucalyptus</taxon>
    </lineage>
</organism>
<dbReference type="InterPro" id="IPR002885">
    <property type="entry name" value="PPR_rpt"/>
</dbReference>
<dbReference type="PANTHER" id="PTHR46128">
    <property type="entry name" value="MITOCHONDRIAL GROUP I INTRON SPLICING FACTOR CCM1"/>
    <property type="match status" value="1"/>
</dbReference>
<accession>A0A059CZM1</accession>
<comment type="similarity">
    <text evidence="1">Belongs to the PPR family. P subfamily.</text>
</comment>
<proteinExistence type="inferred from homology"/>
<dbReference type="PANTHER" id="PTHR46128:SF59">
    <property type="entry name" value="PENTACOTRIPEPTIDE-REPEAT REGION OF PRORP DOMAIN-CONTAINING PROTEIN"/>
    <property type="match status" value="1"/>
</dbReference>
<gene>
    <name evidence="4" type="ORF">EUGRSUZ_B00331</name>
</gene>
<dbReference type="InterPro" id="IPR050872">
    <property type="entry name" value="PPR_P_subfamily"/>
</dbReference>
<dbReference type="OMA" id="AERHVEM"/>
<feature type="repeat" description="PPR" evidence="3">
    <location>
        <begin position="110"/>
        <end position="144"/>
    </location>
</feature>
<keyword evidence="2" id="KW-0677">Repeat</keyword>
<feature type="repeat" description="PPR" evidence="3">
    <location>
        <begin position="75"/>
        <end position="109"/>
    </location>
</feature>
<sequence length="167" mass="18848">MRALRLGPSPKTLAIIAERHVEMASNKLFKVFGGRFKADCVSYNIIANGWCLIKRTPMALEVLKEMMKKRKCDIDVVTYTTVIHGFGIVGEIKKAKRVFDEMAREGILPSVATYNAMIQVLYRKDNVEKAILVFEEVLRKGYVPNSITYNLVITGLCHAGHMDRAVE</sequence>
<dbReference type="NCBIfam" id="TIGR00756">
    <property type="entry name" value="PPR"/>
    <property type="match status" value="4"/>
</dbReference>
<name>A0A059CZM1_EUCGR</name>
<protein>
    <recommendedName>
        <fullName evidence="5">Pentacotripeptide-repeat region of PRORP domain-containing protein</fullName>
    </recommendedName>
</protein>
<dbReference type="Gramene" id="KCW83395">
    <property type="protein sequence ID" value="KCW83395"/>
    <property type="gene ID" value="EUGRSUZ_B00331"/>
</dbReference>
<dbReference type="InParanoid" id="A0A059CZM1"/>
<dbReference type="EMBL" id="KK198754">
    <property type="protein sequence ID" value="KCW83395.1"/>
    <property type="molecule type" value="Genomic_DNA"/>
</dbReference>
<dbReference type="InterPro" id="IPR011990">
    <property type="entry name" value="TPR-like_helical_dom_sf"/>
</dbReference>
<dbReference type="Gene3D" id="1.25.40.10">
    <property type="entry name" value="Tetratricopeptide repeat domain"/>
    <property type="match status" value="2"/>
</dbReference>
<dbReference type="AlphaFoldDB" id="A0A059CZM1"/>
<dbReference type="Pfam" id="PF13041">
    <property type="entry name" value="PPR_2"/>
    <property type="match status" value="2"/>
</dbReference>
<reference evidence="4" key="1">
    <citation type="submission" date="2013-07" db="EMBL/GenBank/DDBJ databases">
        <title>The genome of Eucalyptus grandis.</title>
        <authorList>
            <person name="Schmutz J."/>
            <person name="Hayes R."/>
            <person name="Myburg A."/>
            <person name="Tuskan G."/>
            <person name="Grattapaglia D."/>
            <person name="Rokhsar D.S."/>
        </authorList>
    </citation>
    <scope>NUCLEOTIDE SEQUENCE</scope>
    <source>
        <tissue evidence="4">Leaf extractions</tissue>
    </source>
</reference>
<dbReference type="SUPFAM" id="SSF81901">
    <property type="entry name" value="HCP-like"/>
    <property type="match status" value="1"/>
</dbReference>
<evidence type="ECO:0000313" key="4">
    <source>
        <dbReference type="EMBL" id="KCW83395.1"/>
    </source>
</evidence>